<evidence type="ECO:0000313" key="3">
    <source>
        <dbReference type="Proteomes" id="UP001500729"/>
    </source>
</evidence>
<name>A0ABP3LTT8_SACER</name>
<sequence length="248" mass="28169">MKLQQDSFVVKRRTVGARSDRGTWVRIEVQPADVFGTRGWGGIASSVQLLGVSRPSWLCSFDWFEGRFRWRADETELISARPVSERACVDAVPVLPKAWWETFNRSLDALRWHFPDHSATRHTALLTQRRITRLITSMFGEVDTVVPEWCAVHGDLSWANLTAPECVFLDWEDWGRGPVGFDAASLWALSLPVPELADRITIERASDLATRSGRISWLYQCAGLLDTETDPVFTEPARRQAARLLAEW</sequence>
<protein>
    <recommendedName>
        <fullName evidence="1">Aminoglycoside phosphotransferase domain-containing protein</fullName>
    </recommendedName>
</protein>
<proteinExistence type="predicted"/>
<accession>A0ABP3LTT8</accession>
<dbReference type="InterPro" id="IPR002575">
    <property type="entry name" value="Aminoglycoside_PTrfase"/>
</dbReference>
<gene>
    <name evidence="2" type="ORF">GCM10009533_02450</name>
</gene>
<keyword evidence="3" id="KW-1185">Reference proteome</keyword>
<dbReference type="Pfam" id="PF01636">
    <property type="entry name" value="APH"/>
    <property type="match status" value="1"/>
</dbReference>
<evidence type="ECO:0000313" key="2">
    <source>
        <dbReference type="EMBL" id="GAA0507207.1"/>
    </source>
</evidence>
<feature type="domain" description="Aminoglycoside phosphotransferase" evidence="1">
    <location>
        <begin position="93"/>
        <end position="194"/>
    </location>
</feature>
<comment type="caution">
    <text evidence="2">The sequence shown here is derived from an EMBL/GenBank/DDBJ whole genome shotgun (WGS) entry which is preliminary data.</text>
</comment>
<evidence type="ECO:0000259" key="1">
    <source>
        <dbReference type="Pfam" id="PF01636"/>
    </source>
</evidence>
<organism evidence="2 3">
    <name type="scientific">Saccharopolyspora erythraea</name>
    <name type="common">Streptomyces erythraeus</name>
    <dbReference type="NCBI Taxonomy" id="1836"/>
    <lineage>
        <taxon>Bacteria</taxon>
        <taxon>Bacillati</taxon>
        <taxon>Actinomycetota</taxon>
        <taxon>Actinomycetes</taxon>
        <taxon>Pseudonocardiales</taxon>
        <taxon>Pseudonocardiaceae</taxon>
        <taxon>Saccharopolyspora</taxon>
    </lineage>
</organism>
<dbReference type="InterPro" id="IPR011009">
    <property type="entry name" value="Kinase-like_dom_sf"/>
</dbReference>
<dbReference type="Proteomes" id="UP001500729">
    <property type="component" value="Unassembled WGS sequence"/>
</dbReference>
<dbReference type="EMBL" id="BAAAGS010000001">
    <property type="protein sequence ID" value="GAA0507207.1"/>
    <property type="molecule type" value="Genomic_DNA"/>
</dbReference>
<dbReference type="SUPFAM" id="SSF56112">
    <property type="entry name" value="Protein kinase-like (PK-like)"/>
    <property type="match status" value="1"/>
</dbReference>
<reference evidence="3" key="1">
    <citation type="journal article" date="2019" name="Int. J. Syst. Evol. Microbiol.">
        <title>The Global Catalogue of Microorganisms (GCM) 10K type strain sequencing project: providing services to taxonomists for standard genome sequencing and annotation.</title>
        <authorList>
            <consortium name="The Broad Institute Genomics Platform"/>
            <consortium name="The Broad Institute Genome Sequencing Center for Infectious Disease"/>
            <person name="Wu L."/>
            <person name="Ma J."/>
        </authorList>
    </citation>
    <scope>NUCLEOTIDE SEQUENCE [LARGE SCALE GENOMIC DNA]</scope>
    <source>
        <strain evidence="3">JCM 10303</strain>
    </source>
</reference>